<keyword evidence="2" id="KW-1185">Reference proteome</keyword>
<evidence type="ECO:0000313" key="1">
    <source>
        <dbReference type="EMBL" id="AUG88227.1"/>
    </source>
</evidence>
<protein>
    <submittedName>
        <fullName evidence="1">Uncharacterized protein</fullName>
    </submittedName>
</protein>
<reference evidence="2" key="1">
    <citation type="submission" date="2017-11" db="EMBL/GenBank/DDBJ databases">
        <title>Complete genome of Salmonella Myophage Mutine.</title>
        <authorList>
            <person name="Gutierrez J."/>
            <person name="Xie Y."/>
            <person name="Gill J.J."/>
            <person name="Liu M."/>
        </authorList>
    </citation>
    <scope>NUCLEOTIDE SEQUENCE [LARGE SCALE GENOMIC DNA]</scope>
</reference>
<evidence type="ECO:0000313" key="2">
    <source>
        <dbReference type="Proteomes" id="UP000240732"/>
    </source>
</evidence>
<organism evidence="1 2">
    <name type="scientific">Salmonella phage Mutine</name>
    <dbReference type="NCBI Taxonomy" id="2054274"/>
    <lineage>
        <taxon>Viruses</taxon>
        <taxon>Duplodnaviria</taxon>
        <taxon>Heunggongvirae</taxon>
        <taxon>Uroviricota</taxon>
        <taxon>Caudoviricetes</taxon>
        <taxon>Pantevenvirales</taxon>
        <taxon>Ackermannviridae</taxon>
        <taxon>Cvivirinae</taxon>
        <taxon>Kuttervirus</taxon>
        <taxon>Kuttervirus mutine</taxon>
    </lineage>
</organism>
<name>A0A2H5BPG4_9CAUD</name>
<accession>A0A2H5BPG4</accession>
<proteinExistence type="predicted"/>
<dbReference type="Proteomes" id="UP000240732">
    <property type="component" value="Segment"/>
</dbReference>
<sequence length="135" mass="15710">MKPVKHHRSWKVCPACSSRATKLFNMNTGKYECQVCRHHYDDPKCRSLVDKIYKFIILLGNCEQYQYTVYGDSLSQIDKHLLKLISKYDKESKRPVRVVSTPKGYPKGTRSVTVVGYTSYDGKRFRSIRVNMIPV</sequence>
<gene>
    <name evidence="1" type="ORF">CPT_Mutine_095</name>
</gene>
<dbReference type="EMBL" id="MG428992">
    <property type="protein sequence ID" value="AUG88227.1"/>
    <property type="molecule type" value="Genomic_DNA"/>
</dbReference>